<proteinExistence type="predicted"/>
<sequence length="156" mass="18485">MFKRHPETLIPLIKELESYIAVRNKRNYLVSTSNIAWQIDHSLKVFNLVSETLVNSNPGLHSSQFNKWRLLCFTLGYFPRNKVKAPKFVRPPEIILIEDLELQLQAAYQNIENIKSAKKYAHFKHFIFGVLHKKRTIRFLQIHTTHHLKIIRDILK</sequence>
<evidence type="ECO:0000313" key="2">
    <source>
        <dbReference type="Proteomes" id="UP000284892"/>
    </source>
</evidence>
<gene>
    <name evidence="1" type="ORF">BXY80_0634</name>
</gene>
<evidence type="ECO:0000313" key="1">
    <source>
        <dbReference type="EMBL" id="RKE98545.1"/>
    </source>
</evidence>
<dbReference type="Gene3D" id="1.20.120.450">
    <property type="entry name" value="dinb family like domain"/>
    <property type="match status" value="1"/>
</dbReference>
<dbReference type="Proteomes" id="UP000284892">
    <property type="component" value="Unassembled WGS sequence"/>
</dbReference>
<accession>A0A420DWE8</accession>
<evidence type="ECO:0008006" key="3">
    <source>
        <dbReference type="Google" id="ProtNLM"/>
    </source>
</evidence>
<protein>
    <recommendedName>
        <fullName evidence="3">DUF1569 domain-containing protein</fullName>
    </recommendedName>
</protein>
<organism evidence="1 2">
    <name type="scientific">Ichthyenterobacterium magnum</name>
    <dbReference type="NCBI Taxonomy" id="1230530"/>
    <lineage>
        <taxon>Bacteria</taxon>
        <taxon>Pseudomonadati</taxon>
        <taxon>Bacteroidota</taxon>
        <taxon>Flavobacteriia</taxon>
        <taxon>Flavobacteriales</taxon>
        <taxon>Flavobacteriaceae</taxon>
        <taxon>Ichthyenterobacterium</taxon>
    </lineage>
</organism>
<dbReference type="InterPro" id="IPR034660">
    <property type="entry name" value="DinB/YfiT-like"/>
</dbReference>
<dbReference type="EMBL" id="RAQJ01000001">
    <property type="protein sequence ID" value="RKE98545.1"/>
    <property type="molecule type" value="Genomic_DNA"/>
</dbReference>
<reference evidence="1 2" key="1">
    <citation type="submission" date="2018-09" db="EMBL/GenBank/DDBJ databases">
        <title>Genomic Encyclopedia of Archaeal and Bacterial Type Strains, Phase II (KMG-II): from individual species to whole genera.</title>
        <authorList>
            <person name="Goeker M."/>
        </authorList>
    </citation>
    <scope>NUCLEOTIDE SEQUENCE [LARGE SCALE GENOMIC DNA]</scope>
    <source>
        <strain evidence="1 2">DSM 26283</strain>
    </source>
</reference>
<dbReference type="AlphaFoldDB" id="A0A420DWE8"/>
<comment type="caution">
    <text evidence="1">The sequence shown here is derived from an EMBL/GenBank/DDBJ whole genome shotgun (WGS) entry which is preliminary data.</text>
</comment>
<dbReference type="OrthoDB" id="981199at2"/>
<keyword evidence="2" id="KW-1185">Reference proteome</keyword>
<name>A0A420DWE8_9FLAO</name>
<dbReference type="RefSeq" id="WP_120199751.1">
    <property type="nucleotide sequence ID" value="NZ_RAQJ01000001.1"/>
</dbReference>